<evidence type="ECO:0000256" key="15">
    <source>
        <dbReference type="ARBA" id="ARBA00034018"/>
    </source>
</evidence>
<dbReference type="FunFam" id="1.20.1560.10:FF:000007">
    <property type="entry name" value="ATP-binding cassette subfamily C member 1"/>
    <property type="match status" value="1"/>
</dbReference>
<dbReference type="EC" id="7.6.2.2" evidence="3"/>
<comment type="catalytic activity">
    <reaction evidence="21">
        <text>leukotriene C4(in) + ATP + H2O = leukotriene C4(out) + ADP + phosphate + H(+)</text>
        <dbReference type="Rhea" id="RHEA:38963"/>
        <dbReference type="ChEBI" id="CHEBI:15377"/>
        <dbReference type="ChEBI" id="CHEBI:15378"/>
        <dbReference type="ChEBI" id="CHEBI:30616"/>
        <dbReference type="ChEBI" id="CHEBI:43474"/>
        <dbReference type="ChEBI" id="CHEBI:57973"/>
        <dbReference type="ChEBI" id="CHEBI:456216"/>
    </reaction>
    <physiologicalReaction direction="left-to-right" evidence="21">
        <dbReference type="Rhea" id="RHEA:38964"/>
    </physiologicalReaction>
</comment>
<comment type="similarity">
    <text evidence="2">Belongs to the ABC transporter superfamily. ABCC family. Conjugate transporter (TC 3.A.1.208) subfamily.</text>
</comment>
<evidence type="ECO:0000256" key="21">
    <source>
        <dbReference type="ARBA" id="ARBA00047523"/>
    </source>
</evidence>
<dbReference type="PANTHER" id="PTHR24223:SF241">
    <property type="entry name" value="MULTIDRUG RESISTANCE-ASSOCIATED PROTEIN 1"/>
    <property type="match status" value="1"/>
</dbReference>
<dbReference type="SMR" id="A0A9Q9ZY32"/>
<evidence type="ECO:0000256" key="13">
    <source>
        <dbReference type="ARBA" id="ARBA00023136"/>
    </source>
</evidence>
<feature type="transmembrane region" description="Helical" evidence="25">
    <location>
        <begin position="1185"/>
        <end position="1207"/>
    </location>
</feature>
<evidence type="ECO:0000256" key="5">
    <source>
        <dbReference type="ARBA" id="ARBA00022475"/>
    </source>
</evidence>
<dbReference type="Pfam" id="PF24357">
    <property type="entry name" value="TMD0_ABC"/>
    <property type="match status" value="1"/>
</dbReference>
<evidence type="ECO:0000256" key="1">
    <source>
        <dbReference type="ARBA" id="ARBA00004651"/>
    </source>
</evidence>
<feature type="transmembrane region" description="Helical" evidence="25">
    <location>
        <begin position="332"/>
        <end position="351"/>
    </location>
</feature>
<evidence type="ECO:0000256" key="8">
    <source>
        <dbReference type="ARBA" id="ARBA00022741"/>
    </source>
</evidence>
<dbReference type="InterPro" id="IPR056227">
    <property type="entry name" value="TMD0_ABC"/>
</dbReference>
<dbReference type="KEGG" id="ccar:109045218"/>
<dbReference type="InterPro" id="IPR003439">
    <property type="entry name" value="ABC_transporter-like_ATP-bd"/>
</dbReference>
<dbReference type="CDD" id="cd18603">
    <property type="entry name" value="ABC_6TM_MRP1_2_3_6_D2_like"/>
    <property type="match status" value="1"/>
</dbReference>
<dbReference type="NCBIfam" id="TIGR00957">
    <property type="entry name" value="MRP_assoc_pro"/>
    <property type="match status" value="1"/>
</dbReference>
<reference evidence="28" key="1">
    <citation type="submission" date="2025-08" db="UniProtKB">
        <authorList>
            <consortium name="RefSeq"/>
        </authorList>
    </citation>
    <scope>IDENTIFICATION</scope>
    <source>
        <tissue evidence="28">Muscle</tissue>
    </source>
</reference>
<evidence type="ECO:0000256" key="4">
    <source>
        <dbReference type="ARBA" id="ARBA00022448"/>
    </source>
</evidence>
<keyword evidence="9" id="KW-0067">ATP-binding</keyword>
<sequence length="1325" mass="147714">MGIDSFCSLDGSDPFWDWNRTWQTHNPDLTPCFQNTVLVWIPCFYLCLFAPLYILYLKRNDRGYICMTHLNRAKTAIGFTLWLICWADVFYSFWERSHGATIAPVYLVSPTMLGVTMLLATFLIQYERKKGVQSSGVMLNFWLITIVCATVTFRSKILHALNEPASVNVFKYTTFYIYYTMLLISLILACFSDRPPLFSQAVRDSNPCPESGASFLSRITFWWITGLMVTGYKRPLEEKDLWSLNTEDKSQRVVPQLVCRWDQECNKVKRPVDKTLYSPKRSAREEKKDGQPIEESEILLTKTLQKTGDPSLFCALCRTFGPYFLVSSLYKIIHDILMFVGPEILRLLIQFVNDSSAPDWHGYFYTTLLFVCTCVQTLILQKYFHVCFVTGMRLRTAIVGAVYRKALVITNAARRTSTVGEIVNLMSVDAQRFMDLITYINMIWSAPLQVILALYFLWQNLGPSVLAGIAVMVLMVPLNAVIAMKTKTYQVAQMKSKDNRIKLMNEVLNGIKVLKLYAWELAFKDKVSAIRESELRVLKKTAYLGAVSTFTWVCAPFLVALSTFAVYVLVDEHNILDAQKAFVSLALFNILRFPLNMLPMVISSMVQASVSMKRLRVFLSHEELDEDNVERPAISSSPDSIRIVEGAFSWSKDDSPTLKRINVCIPEGALVAVVGHVGSGKSSLLSALLGEMQKQEGYVSIKGSVAYVPQQAWIQNATLKDNILFGRDAKDSWYQKVVEACALLPDLEILPGGDSTEIGEKGVNLSGGQKQRVSVARAVYCSCAVYLLDDPLSAVDAHVGKHIFEKVIGPQGLLQGRTRDLVTHGLSFLPQVDLILVMVDGEITEMGSYTELLGRQGAFAEFLHTYTNTEQEEVEESVAEAPRKGLENGGPSAMLGQSLNSLNTAGTGKTPQKTEPNDVAASKKTKSADAARLTEADKANTGRVKLSVFWEYMKAIGLPLSIFSVFLFFCHHLSSLGSNYWLSLWTDDPVINNTQPNREMRLGVYGALGISQGIAVFCYSVAVSVGGILASRYLHQTMLYNVLRSPMSFFERTPSGNLVNRFAKETDTIDSVIPSIIKMFMGSMFNVLGSCAVILIATPLVAIIIPPLGLFYFFVQRFYVASSRQLKRLESVSRSPVYTHFNETLLGTSVIRAFGEQQRFITESDGRVDHNQKAYFPSIVANRWLAVRLEFVGNCIVTFAALFAVMARDSLSPGIMGLSISYALQVTASLNWLVRMSSELETNIVAVEKVKEYGDTEKEVSAPAGRLCVFILYLCGVQSVISLVPSVISHCTREMRIVSTQGGVGDSICQQDVALVSGKNLGNLL</sequence>
<dbReference type="SMART" id="SM00382">
    <property type="entry name" value="AAA"/>
    <property type="match status" value="1"/>
</dbReference>
<feature type="transmembrane region" description="Helical" evidence="25">
    <location>
        <begin position="1087"/>
        <end position="1115"/>
    </location>
</feature>
<keyword evidence="7" id="KW-0677">Repeat</keyword>
<evidence type="ECO:0000256" key="7">
    <source>
        <dbReference type="ARBA" id="ARBA00022737"/>
    </source>
</evidence>
<keyword evidence="13 25" id="KW-0472">Membrane</keyword>
<feature type="compositionally biased region" description="Polar residues" evidence="24">
    <location>
        <begin position="895"/>
        <end position="914"/>
    </location>
</feature>
<dbReference type="CDD" id="cd18595">
    <property type="entry name" value="ABC_6TM_MRP1_2_3_6_D1_like"/>
    <property type="match status" value="1"/>
</dbReference>
<evidence type="ECO:0000256" key="10">
    <source>
        <dbReference type="ARBA" id="ARBA00022967"/>
    </source>
</evidence>
<dbReference type="Proteomes" id="UP001155660">
    <property type="component" value="Chromosome A3"/>
</dbReference>
<keyword evidence="8" id="KW-0547">Nucleotide-binding</keyword>
<dbReference type="InterPro" id="IPR050173">
    <property type="entry name" value="ABC_transporter_C-like"/>
</dbReference>
<feature type="transmembrane region" description="Helical" evidence="25">
    <location>
        <begin position="1002"/>
        <end position="1030"/>
    </location>
</feature>
<comment type="catalytic activity">
    <reaction evidence="22">
        <text>17beta-estradiol 17-O-(beta-D-glucuronate)(in) + ATP + H2O = 17beta-estradiol 17-O-(beta-D-glucuronate)(out) + ADP + phosphate + H(+)</text>
        <dbReference type="Rhea" id="RHEA:60128"/>
        <dbReference type="ChEBI" id="CHEBI:15377"/>
        <dbReference type="ChEBI" id="CHEBI:15378"/>
        <dbReference type="ChEBI" id="CHEBI:30616"/>
        <dbReference type="ChEBI" id="CHEBI:43474"/>
        <dbReference type="ChEBI" id="CHEBI:82961"/>
        <dbReference type="ChEBI" id="CHEBI:456216"/>
    </reaction>
    <physiologicalReaction direction="left-to-right" evidence="22">
        <dbReference type="Rhea" id="RHEA:60129"/>
    </physiologicalReaction>
</comment>
<comment type="catalytic activity">
    <reaction evidence="20">
        <text>sphing-4-enine 1-phosphate(in) + ATP + H2O = sphing-4-enine 1-phosphate(out) + ADP + phosphate + H(+)</text>
        <dbReference type="Rhea" id="RHEA:38951"/>
        <dbReference type="ChEBI" id="CHEBI:15377"/>
        <dbReference type="ChEBI" id="CHEBI:15378"/>
        <dbReference type="ChEBI" id="CHEBI:30616"/>
        <dbReference type="ChEBI" id="CHEBI:43474"/>
        <dbReference type="ChEBI" id="CHEBI:60119"/>
        <dbReference type="ChEBI" id="CHEBI:456216"/>
    </reaction>
    <physiologicalReaction direction="left-to-right" evidence="20">
        <dbReference type="Rhea" id="RHEA:38952"/>
    </physiologicalReaction>
</comment>
<feature type="transmembrane region" description="Helical" evidence="25">
    <location>
        <begin position="37"/>
        <end position="56"/>
    </location>
</feature>
<dbReference type="InterPro" id="IPR005292">
    <property type="entry name" value="MRP"/>
</dbReference>
<evidence type="ECO:0000256" key="6">
    <source>
        <dbReference type="ARBA" id="ARBA00022692"/>
    </source>
</evidence>
<feature type="transmembrane region" description="Helical" evidence="25">
    <location>
        <begin position="955"/>
        <end position="982"/>
    </location>
</feature>
<feature type="transmembrane region" description="Helical" evidence="25">
    <location>
        <begin position="136"/>
        <end position="155"/>
    </location>
</feature>
<dbReference type="GO" id="GO:0008559">
    <property type="term" value="F:ABC-type xenobiotic transporter activity"/>
    <property type="evidence" value="ECO:0007669"/>
    <property type="project" value="UniProtKB-EC"/>
</dbReference>
<dbReference type="InterPro" id="IPR017871">
    <property type="entry name" value="ABC_transporter-like_CS"/>
</dbReference>
<feature type="transmembrane region" description="Helical" evidence="25">
    <location>
        <begin position="541"/>
        <end position="570"/>
    </location>
</feature>
<protein>
    <recommendedName>
        <fullName evidence="16">Multidrug resistance-associated protein 1</fullName>
        <ecNumber evidence="3">7.6.2.2</ecNumber>
        <ecNumber evidence="14">7.6.2.3</ecNumber>
    </recommendedName>
    <alternativeName>
        <fullName evidence="19">ATP-binding cassette sub-family C member 1</fullName>
    </alternativeName>
    <alternativeName>
        <fullName evidence="18">Glutathione-S-conjugate-translocating ATPase ABCC1</fullName>
    </alternativeName>
    <alternativeName>
        <fullName evidence="17">Leukotriene C(4) transporter</fullName>
    </alternativeName>
</protein>
<feature type="transmembrane region" description="Helical" evidence="25">
    <location>
        <begin position="363"/>
        <end position="384"/>
    </location>
</feature>
<dbReference type="GO" id="GO:0005524">
    <property type="term" value="F:ATP binding"/>
    <property type="evidence" value="ECO:0007669"/>
    <property type="project" value="UniProtKB-KW"/>
</dbReference>
<dbReference type="GO" id="GO:0016887">
    <property type="term" value="F:ATP hydrolysis activity"/>
    <property type="evidence" value="ECO:0007669"/>
    <property type="project" value="InterPro"/>
</dbReference>
<proteinExistence type="inferred from homology"/>
<feature type="region of interest" description="Disordered" evidence="24">
    <location>
        <begin position="871"/>
        <end position="934"/>
    </location>
</feature>
<keyword evidence="12" id="KW-0445">Lipid transport</keyword>
<keyword evidence="10" id="KW-1278">Translocase</keyword>
<gene>
    <name evidence="28" type="primary">LOC109045218</name>
</gene>
<name>A0A9Q9ZY32_CYPCA</name>
<evidence type="ECO:0000256" key="24">
    <source>
        <dbReference type="SAM" id="MobiDB-lite"/>
    </source>
</evidence>
<feature type="transmembrane region" description="Helical" evidence="25">
    <location>
        <begin position="436"/>
        <end position="458"/>
    </location>
</feature>
<feature type="transmembrane region" description="Helical" evidence="25">
    <location>
        <begin position="175"/>
        <end position="191"/>
    </location>
</feature>
<dbReference type="Pfam" id="PF00005">
    <property type="entry name" value="ABC_tran"/>
    <property type="match status" value="1"/>
</dbReference>
<evidence type="ECO:0000256" key="18">
    <source>
        <dbReference type="ARBA" id="ARBA00041913"/>
    </source>
</evidence>
<feature type="domain" description="ABC transmembrane type-1" evidence="27">
    <location>
        <begin position="962"/>
        <end position="1242"/>
    </location>
</feature>
<dbReference type="GO" id="GO:0015431">
    <property type="term" value="F:ABC-type glutathione S-conjugate transporter activity"/>
    <property type="evidence" value="ECO:0007669"/>
    <property type="project" value="UniProtKB-EC"/>
</dbReference>
<organism evidence="28">
    <name type="scientific">Cyprinus carpio</name>
    <name type="common">Common carp</name>
    <dbReference type="NCBI Taxonomy" id="7962"/>
    <lineage>
        <taxon>Eukaryota</taxon>
        <taxon>Metazoa</taxon>
        <taxon>Chordata</taxon>
        <taxon>Craniata</taxon>
        <taxon>Vertebrata</taxon>
        <taxon>Euteleostomi</taxon>
        <taxon>Actinopterygii</taxon>
        <taxon>Neopterygii</taxon>
        <taxon>Teleostei</taxon>
        <taxon>Ostariophysi</taxon>
        <taxon>Cypriniformes</taxon>
        <taxon>Cyprinidae</taxon>
        <taxon>Cyprininae</taxon>
        <taxon>Cyprinus</taxon>
    </lineage>
</organism>
<dbReference type="RefSeq" id="XP_042578229.1">
    <property type="nucleotide sequence ID" value="XM_042722295.1"/>
</dbReference>
<dbReference type="PROSITE" id="PS50893">
    <property type="entry name" value="ABC_TRANSPORTER_2"/>
    <property type="match status" value="1"/>
</dbReference>
<evidence type="ECO:0000256" key="23">
    <source>
        <dbReference type="ARBA" id="ARBA00048171"/>
    </source>
</evidence>
<evidence type="ECO:0000313" key="28">
    <source>
        <dbReference type="RefSeq" id="XP_042578229.1"/>
    </source>
</evidence>
<dbReference type="EC" id="7.6.2.3" evidence="14"/>
<dbReference type="InterPro" id="IPR011527">
    <property type="entry name" value="ABC1_TM_dom"/>
</dbReference>
<evidence type="ECO:0000256" key="19">
    <source>
        <dbReference type="ARBA" id="ARBA00042274"/>
    </source>
</evidence>
<keyword evidence="11 25" id="KW-1133">Transmembrane helix</keyword>
<comment type="catalytic activity">
    <reaction evidence="15">
        <text>ATP + H2O + xenobioticSide 1 = ADP + phosphate + xenobioticSide 2.</text>
        <dbReference type="EC" id="7.6.2.2"/>
    </reaction>
</comment>
<evidence type="ECO:0000256" key="17">
    <source>
        <dbReference type="ARBA" id="ARBA00041345"/>
    </source>
</evidence>
<feature type="transmembrane region" description="Helical" evidence="25">
    <location>
        <begin position="76"/>
        <end position="94"/>
    </location>
</feature>
<dbReference type="CDD" id="cd03250">
    <property type="entry name" value="ABCC_MRP_domain1"/>
    <property type="match status" value="1"/>
</dbReference>
<keyword evidence="6 25" id="KW-0812">Transmembrane</keyword>
<dbReference type="GO" id="GO:0006869">
    <property type="term" value="P:lipid transport"/>
    <property type="evidence" value="ECO:0007669"/>
    <property type="project" value="UniProtKB-KW"/>
</dbReference>
<dbReference type="GO" id="GO:0016323">
    <property type="term" value="C:basolateral plasma membrane"/>
    <property type="evidence" value="ECO:0007669"/>
    <property type="project" value="TreeGrafter"/>
</dbReference>
<keyword evidence="4" id="KW-0813">Transport</keyword>
<evidence type="ECO:0000256" key="25">
    <source>
        <dbReference type="SAM" id="Phobius"/>
    </source>
</evidence>
<evidence type="ECO:0000259" key="27">
    <source>
        <dbReference type="PROSITE" id="PS50929"/>
    </source>
</evidence>
<feature type="transmembrane region" description="Helical" evidence="25">
    <location>
        <begin position="464"/>
        <end position="484"/>
    </location>
</feature>
<comment type="subcellular location">
    <subcellularLocation>
        <location evidence="1">Cell membrane</location>
        <topology evidence="1">Multi-pass membrane protein</topology>
    </subcellularLocation>
</comment>
<evidence type="ECO:0000256" key="3">
    <source>
        <dbReference type="ARBA" id="ARBA00012191"/>
    </source>
</evidence>
<evidence type="ECO:0000256" key="20">
    <source>
        <dbReference type="ARBA" id="ARBA00047354"/>
    </source>
</evidence>
<keyword evidence="5" id="KW-1003">Cell membrane</keyword>
<evidence type="ECO:0000256" key="22">
    <source>
        <dbReference type="ARBA" id="ARBA00047576"/>
    </source>
</evidence>
<dbReference type="GeneID" id="109045218"/>
<feature type="domain" description="ABC transmembrane type-1" evidence="27">
    <location>
        <begin position="325"/>
        <end position="607"/>
    </location>
</feature>
<feature type="domain" description="ABC transporter" evidence="26">
    <location>
        <begin position="641"/>
        <end position="865"/>
    </location>
</feature>
<accession>A0A9Q9ZY32</accession>
<dbReference type="PROSITE" id="PS00211">
    <property type="entry name" value="ABC_TRANSPORTER_1"/>
    <property type="match status" value="1"/>
</dbReference>
<evidence type="ECO:0000256" key="2">
    <source>
        <dbReference type="ARBA" id="ARBA00009726"/>
    </source>
</evidence>
<dbReference type="PANTHER" id="PTHR24223">
    <property type="entry name" value="ATP-BINDING CASSETTE SUB-FAMILY C"/>
    <property type="match status" value="1"/>
</dbReference>
<evidence type="ECO:0000256" key="9">
    <source>
        <dbReference type="ARBA" id="ARBA00022840"/>
    </source>
</evidence>
<dbReference type="GO" id="GO:0034634">
    <property type="term" value="F:glutathione transmembrane transporter activity"/>
    <property type="evidence" value="ECO:0007669"/>
    <property type="project" value="TreeGrafter"/>
</dbReference>
<comment type="catalytic activity">
    <reaction evidence="23">
        <text>2',3'-cGAMP(in) + ATP + H2O = 2',3'-cGAMP(out) + ADP + phosphate + H(+)</text>
        <dbReference type="Rhea" id="RHEA:74887"/>
        <dbReference type="ChEBI" id="CHEBI:15377"/>
        <dbReference type="ChEBI" id="CHEBI:15378"/>
        <dbReference type="ChEBI" id="CHEBI:30616"/>
        <dbReference type="ChEBI" id="CHEBI:43474"/>
        <dbReference type="ChEBI" id="CHEBI:143093"/>
        <dbReference type="ChEBI" id="CHEBI:456216"/>
    </reaction>
</comment>
<feature type="transmembrane region" description="Helical" evidence="25">
    <location>
        <begin position="582"/>
        <end position="606"/>
    </location>
</feature>
<dbReference type="FunFam" id="3.40.50.300:FF:000293">
    <property type="entry name" value="ATP binding cassette subfamily C member 1"/>
    <property type="match status" value="1"/>
</dbReference>
<evidence type="ECO:0000259" key="26">
    <source>
        <dbReference type="PROSITE" id="PS50893"/>
    </source>
</evidence>
<dbReference type="Pfam" id="PF00664">
    <property type="entry name" value="ABC_membrane"/>
    <property type="match status" value="2"/>
</dbReference>
<evidence type="ECO:0000256" key="16">
    <source>
        <dbReference type="ARBA" id="ARBA00041009"/>
    </source>
</evidence>
<dbReference type="PROSITE" id="PS50929">
    <property type="entry name" value="ABC_TM1F"/>
    <property type="match status" value="2"/>
</dbReference>
<evidence type="ECO:0000256" key="11">
    <source>
        <dbReference type="ARBA" id="ARBA00022989"/>
    </source>
</evidence>
<feature type="transmembrane region" description="Helical" evidence="25">
    <location>
        <begin position="1264"/>
        <end position="1288"/>
    </location>
</feature>
<dbReference type="InterPro" id="IPR003593">
    <property type="entry name" value="AAA+_ATPase"/>
</dbReference>
<evidence type="ECO:0000256" key="14">
    <source>
        <dbReference type="ARBA" id="ARBA00024220"/>
    </source>
</evidence>
<evidence type="ECO:0000256" key="12">
    <source>
        <dbReference type="ARBA" id="ARBA00023055"/>
    </source>
</evidence>
<dbReference type="FunFam" id="1.20.1560.10:FF:000001">
    <property type="entry name" value="ATP-binding cassette subfamily C member 1"/>
    <property type="match status" value="1"/>
</dbReference>
<feature type="transmembrane region" description="Helical" evidence="25">
    <location>
        <begin position="106"/>
        <end position="124"/>
    </location>
</feature>